<dbReference type="InterPro" id="IPR039561">
    <property type="entry name" value="Peptidase_M15C"/>
</dbReference>
<keyword evidence="3" id="KW-1185">Reference proteome</keyword>
<comment type="caution">
    <text evidence="2">The sequence shown here is derived from an EMBL/GenBank/DDBJ whole genome shotgun (WGS) entry which is preliminary data.</text>
</comment>
<evidence type="ECO:0000259" key="1">
    <source>
        <dbReference type="Pfam" id="PF13539"/>
    </source>
</evidence>
<feature type="domain" description="Peptidase M15C" evidence="1">
    <location>
        <begin position="56"/>
        <end position="121"/>
    </location>
</feature>
<proteinExistence type="predicted"/>
<dbReference type="Proteomes" id="UP000664344">
    <property type="component" value="Unassembled WGS sequence"/>
</dbReference>
<dbReference type="InterPro" id="IPR009045">
    <property type="entry name" value="Zn_M74/Hedgehog-like"/>
</dbReference>
<dbReference type="RefSeq" id="WP_206556649.1">
    <property type="nucleotide sequence ID" value="NZ_JAFKDB010000008.1"/>
</dbReference>
<name>A0ABS3BAK2_9GAMM</name>
<accession>A0ABS3BAK2</accession>
<dbReference type="EMBL" id="JAFKDB010000008">
    <property type="protein sequence ID" value="MBN7768848.1"/>
    <property type="molecule type" value="Genomic_DNA"/>
</dbReference>
<evidence type="ECO:0000313" key="2">
    <source>
        <dbReference type="EMBL" id="MBN7768848.1"/>
    </source>
</evidence>
<protein>
    <submittedName>
        <fullName evidence="2">M15 family metallopeptidase</fullName>
    </submittedName>
</protein>
<sequence>MAYSLSGKSLARLSGVHDDVVLVVERAIQITDVDFAVTEGLRTRSRQKELFDAGATTTMNSRHLTGHAVDLGAWVTGGIRWDWPLYHKIAAAMKQAADDLGVAIEWGGDWESFKDGPHFQLSWQAYPAA</sequence>
<gene>
    <name evidence="2" type="ORF">JYP53_02880</name>
</gene>
<dbReference type="CDD" id="cd14845">
    <property type="entry name" value="L-Ala-D-Glu_peptidase_like"/>
    <property type="match status" value="1"/>
</dbReference>
<reference evidence="2 3" key="1">
    <citation type="submission" date="2021-02" db="EMBL/GenBank/DDBJ databases">
        <title>PHA producing bacteria isolated from coastal sediment in Guangdong, Shenzhen.</title>
        <authorList>
            <person name="Zheng W."/>
            <person name="Yu S."/>
            <person name="Huang Y."/>
        </authorList>
    </citation>
    <scope>NUCLEOTIDE SEQUENCE [LARGE SCALE GENOMIC DNA]</scope>
    <source>
        <strain evidence="2 3">TN21-5</strain>
    </source>
</reference>
<dbReference type="Pfam" id="PF13539">
    <property type="entry name" value="Peptidase_M15_4"/>
    <property type="match status" value="1"/>
</dbReference>
<dbReference type="Gene3D" id="3.30.1380.10">
    <property type="match status" value="1"/>
</dbReference>
<dbReference type="SUPFAM" id="SSF55166">
    <property type="entry name" value="Hedgehog/DD-peptidase"/>
    <property type="match status" value="1"/>
</dbReference>
<organism evidence="2 3">
    <name type="scientific">Marinobacter daepoensis</name>
    <dbReference type="NCBI Taxonomy" id="262077"/>
    <lineage>
        <taxon>Bacteria</taxon>
        <taxon>Pseudomonadati</taxon>
        <taxon>Pseudomonadota</taxon>
        <taxon>Gammaproteobacteria</taxon>
        <taxon>Pseudomonadales</taxon>
        <taxon>Marinobacteraceae</taxon>
        <taxon>Marinobacter</taxon>
    </lineage>
</organism>
<evidence type="ECO:0000313" key="3">
    <source>
        <dbReference type="Proteomes" id="UP000664344"/>
    </source>
</evidence>